<organism evidence="1 2">
    <name type="scientific">Stentor coeruleus</name>
    <dbReference type="NCBI Taxonomy" id="5963"/>
    <lineage>
        <taxon>Eukaryota</taxon>
        <taxon>Sar</taxon>
        <taxon>Alveolata</taxon>
        <taxon>Ciliophora</taxon>
        <taxon>Postciliodesmatophora</taxon>
        <taxon>Heterotrichea</taxon>
        <taxon>Heterotrichida</taxon>
        <taxon>Stentoridae</taxon>
        <taxon>Stentor</taxon>
    </lineage>
</organism>
<sequence length="257" mass="28390">MCNLNILCKVSDGSCRCCGAESSGIIKPVPIPLINPHEGALIMSLFKMITQQNEMIRKISEDARLTAEKITSLSENLGLKQSKHVEFASEEVTNPEKLLKILCGDNCQHDYNLELISELPSPVFKEKAFSMLLQIVDNTGQKVTLPTSAGFTIMLFTTESPPKLMKINTSGDKIMRGTTDADGNSTVLFRKIVIKEVTSHFRNGCFFLVVAAKNLSNIKPLIVPDFVIKARKLNGDGVSRKKQKMEEEMALPTEISS</sequence>
<proteinExistence type="predicted"/>
<dbReference type="Proteomes" id="UP000187209">
    <property type="component" value="Unassembled WGS sequence"/>
</dbReference>
<protein>
    <submittedName>
        <fullName evidence="1">Uncharacterized protein</fullName>
    </submittedName>
</protein>
<evidence type="ECO:0000313" key="2">
    <source>
        <dbReference type="Proteomes" id="UP000187209"/>
    </source>
</evidence>
<name>A0A1R2BIE7_9CILI</name>
<comment type="caution">
    <text evidence="1">The sequence shown here is derived from an EMBL/GenBank/DDBJ whole genome shotgun (WGS) entry which is preliminary data.</text>
</comment>
<dbReference type="AlphaFoldDB" id="A0A1R2BIE7"/>
<evidence type="ECO:0000313" key="1">
    <source>
        <dbReference type="EMBL" id="OMJ76557.1"/>
    </source>
</evidence>
<dbReference type="EMBL" id="MPUH01000625">
    <property type="protein sequence ID" value="OMJ76557.1"/>
    <property type="molecule type" value="Genomic_DNA"/>
</dbReference>
<accession>A0A1R2BIE7</accession>
<dbReference type="OrthoDB" id="285200at2759"/>
<keyword evidence="2" id="KW-1185">Reference proteome</keyword>
<gene>
    <name evidence="1" type="ORF">SteCoe_24048</name>
</gene>
<reference evidence="1 2" key="1">
    <citation type="submission" date="2016-11" db="EMBL/GenBank/DDBJ databases">
        <title>The macronuclear genome of Stentor coeruleus: a giant cell with tiny introns.</title>
        <authorList>
            <person name="Slabodnick M."/>
            <person name="Ruby J.G."/>
            <person name="Reiff S.B."/>
            <person name="Swart E.C."/>
            <person name="Gosai S."/>
            <person name="Prabakaran S."/>
            <person name="Witkowska E."/>
            <person name="Larue G.E."/>
            <person name="Fisher S."/>
            <person name="Freeman R.M."/>
            <person name="Gunawardena J."/>
            <person name="Chu W."/>
            <person name="Stover N.A."/>
            <person name="Gregory B.D."/>
            <person name="Nowacki M."/>
            <person name="Derisi J."/>
            <person name="Roy S.W."/>
            <person name="Marshall W.F."/>
            <person name="Sood P."/>
        </authorList>
    </citation>
    <scope>NUCLEOTIDE SEQUENCE [LARGE SCALE GENOMIC DNA]</scope>
    <source>
        <strain evidence="1">WM001</strain>
    </source>
</reference>